<reference evidence="2" key="1">
    <citation type="submission" date="2020-12" db="EMBL/GenBank/DDBJ databases">
        <title>Oil enriched cultivation method for isolating marine PHA-producing bacteria.</title>
        <authorList>
            <person name="Zheng W."/>
            <person name="Yu S."/>
            <person name="Huang Y."/>
        </authorList>
    </citation>
    <scope>NUCLEOTIDE SEQUENCE</scope>
    <source>
        <strain evidence="2">SY-2-12</strain>
    </source>
</reference>
<dbReference type="EMBL" id="JAEKJZ010000009">
    <property type="protein sequence ID" value="MBN9674094.1"/>
    <property type="molecule type" value="Genomic_DNA"/>
</dbReference>
<dbReference type="RefSeq" id="WP_207144386.1">
    <property type="nucleotide sequence ID" value="NZ_JAEKJZ010000009.1"/>
</dbReference>
<evidence type="ECO:0000313" key="2">
    <source>
        <dbReference type="EMBL" id="MBN9674094.1"/>
    </source>
</evidence>
<dbReference type="InterPro" id="IPR032710">
    <property type="entry name" value="NTF2-like_dom_sf"/>
</dbReference>
<dbReference type="Pfam" id="PF17775">
    <property type="entry name" value="YchJ_M-like"/>
    <property type="match status" value="1"/>
</dbReference>
<sequence length="124" mass="13685">MADNPCPCGGASLGACCGPYIDGTRVPGTAEALMRSRYTAYALRNIAYLKETLWPKHQDGFDAVETSKWAAESHWAGLSILETVKGGEGDREGTVLFEAKYLSGGVLRTHRELSRFRRKAGRWY</sequence>
<comment type="caution">
    <text evidence="2">The sequence shown here is derived from an EMBL/GenBank/DDBJ whole genome shotgun (WGS) entry which is preliminary data.</text>
</comment>
<protein>
    <submittedName>
        <fullName evidence="2">Zinc chelation protein SecC</fullName>
    </submittedName>
</protein>
<proteinExistence type="predicted"/>
<dbReference type="AlphaFoldDB" id="A0A939ELN3"/>
<dbReference type="SUPFAM" id="SSF54427">
    <property type="entry name" value="NTF2-like"/>
    <property type="match status" value="1"/>
</dbReference>
<feature type="domain" description="YchJ-like middle NTF2-like" evidence="1">
    <location>
        <begin position="29"/>
        <end position="124"/>
    </location>
</feature>
<dbReference type="Proteomes" id="UP000664096">
    <property type="component" value="Unassembled WGS sequence"/>
</dbReference>
<accession>A0A939ELN3</accession>
<dbReference type="Gene3D" id="3.10.450.50">
    <property type="match status" value="1"/>
</dbReference>
<organism evidence="2 3">
    <name type="scientific">Roseibium aggregatum</name>
    <dbReference type="NCBI Taxonomy" id="187304"/>
    <lineage>
        <taxon>Bacteria</taxon>
        <taxon>Pseudomonadati</taxon>
        <taxon>Pseudomonadota</taxon>
        <taxon>Alphaproteobacteria</taxon>
        <taxon>Hyphomicrobiales</taxon>
        <taxon>Stappiaceae</taxon>
        <taxon>Roseibium</taxon>
    </lineage>
</organism>
<evidence type="ECO:0000259" key="1">
    <source>
        <dbReference type="Pfam" id="PF17775"/>
    </source>
</evidence>
<evidence type="ECO:0000313" key="3">
    <source>
        <dbReference type="Proteomes" id="UP000664096"/>
    </source>
</evidence>
<gene>
    <name evidence="2" type="ORF">JF539_27295</name>
</gene>
<name>A0A939ELN3_9HYPH</name>
<dbReference type="InterPro" id="IPR048469">
    <property type="entry name" value="YchJ-like_M"/>
</dbReference>